<dbReference type="GO" id="GO:0004073">
    <property type="term" value="F:aspartate-semialdehyde dehydrogenase activity"/>
    <property type="evidence" value="ECO:0007669"/>
    <property type="project" value="TreeGrafter"/>
</dbReference>
<dbReference type="EMBL" id="LAZR01009109">
    <property type="protein sequence ID" value="KKM74643.1"/>
    <property type="molecule type" value="Genomic_DNA"/>
</dbReference>
<dbReference type="PANTHER" id="PTHR46718:SF1">
    <property type="entry name" value="ASPARTATE-SEMIALDEHYDE DEHYDROGENASE"/>
    <property type="match status" value="1"/>
</dbReference>
<protein>
    <recommendedName>
        <fullName evidence="1">Semialdehyde dehydrogenase dimerisation domain-containing protein</fullName>
    </recommendedName>
</protein>
<dbReference type="InterPro" id="IPR051823">
    <property type="entry name" value="ASADH-related"/>
</dbReference>
<dbReference type="AlphaFoldDB" id="A0A0F9JY23"/>
<feature type="domain" description="Semialdehyde dehydrogenase dimerisation" evidence="1">
    <location>
        <begin position="3"/>
        <end position="78"/>
    </location>
</feature>
<proteinExistence type="predicted"/>
<dbReference type="Gene3D" id="3.40.50.720">
    <property type="entry name" value="NAD(P)-binding Rossmann-like Domain"/>
    <property type="match status" value="1"/>
</dbReference>
<dbReference type="SUPFAM" id="SSF55347">
    <property type="entry name" value="Glyceraldehyde-3-phosphate dehydrogenase-like, C-terminal domain"/>
    <property type="match status" value="1"/>
</dbReference>
<dbReference type="GO" id="GO:0009088">
    <property type="term" value="P:threonine biosynthetic process"/>
    <property type="evidence" value="ECO:0007669"/>
    <property type="project" value="TreeGrafter"/>
</dbReference>
<organism evidence="2">
    <name type="scientific">marine sediment metagenome</name>
    <dbReference type="NCBI Taxonomy" id="412755"/>
    <lineage>
        <taxon>unclassified sequences</taxon>
        <taxon>metagenomes</taxon>
        <taxon>ecological metagenomes</taxon>
    </lineage>
</organism>
<evidence type="ECO:0000259" key="1">
    <source>
        <dbReference type="Pfam" id="PF02774"/>
    </source>
</evidence>
<accession>A0A0F9JY23</accession>
<dbReference type="InterPro" id="IPR012280">
    <property type="entry name" value="Semialdhyde_DH_dimer_dom"/>
</dbReference>
<dbReference type="PANTHER" id="PTHR46718">
    <property type="entry name" value="ASPARTATE-SEMIALDEHYDE DEHYDROGENASE"/>
    <property type="match status" value="1"/>
</dbReference>
<dbReference type="GO" id="GO:0046983">
    <property type="term" value="F:protein dimerization activity"/>
    <property type="evidence" value="ECO:0007669"/>
    <property type="project" value="InterPro"/>
</dbReference>
<dbReference type="Pfam" id="PF02774">
    <property type="entry name" value="Semialdhyde_dhC"/>
    <property type="match status" value="1"/>
</dbReference>
<dbReference type="GO" id="GO:0009086">
    <property type="term" value="P:methionine biosynthetic process"/>
    <property type="evidence" value="ECO:0007669"/>
    <property type="project" value="TreeGrafter"/>
</dbReference>
<dbReference type="Gene3D" id="3.30.360.10">
    <property type="entry name" value="Dihydrodipicolinate Reductase, domain 2"/>
    <property type="match status" value="1"/>
</dbReference>
<sequence>MHTKDEIIKIWSEFKSLPQELDLPFAPKQPIIYLENENRPQPKKNRDNDKGMALTIERLRKSTVFDFKFVALSHNTIKGAAGGGILNAELLKAKGYIK</sequence>
<evidence type="ECO:0000313" key="2">
    <source>
        <dbReference type="EMBL" id="KKM74643.1"/>
    </source>
</evidence>
<gene>
    <name evidence="2" type="ORF">LCGC14_1398300</name>
</gene>
<reference evidence="2" key="1">
    <citation type="journal article" date="2015" name="Nature">
        <title>Complex archaea that bridge the gap between prokaryotes and eukaryotes.</title>
        <authorList>
            <person name="Spang A."/>
            <person name="Saw J.H."/>
            <person name="Jorgensen S.L."/>
            <person name="Zaremba-Niedzwiedzka K."/>
            <person name="Martijn J."/>
            <person name="Lind A.E."/>
            <person name="van Eijk R."/>
            <person name="Schleper C."/>
            <person name="Guy L."/>
            <person name="Ettema T.J."/>
        </authorList>
    </citation>
    <scope>NUCLEOTIDE SEQUENCE</scope>
</reference>
<name>A0A0F9JY23_9ZZZZ</name>
<comment type="caution">
    <text evidence="2">The sequence shown here is derived from an EMBL/GenBank/DDBJ whole genome shotgun (WGS) entry which is preliminary data.</text>
</comment>